<protein>
    <submittedName>
        <fullName evidence="1">Uncharacterized protein</fullName>
    </submittedName>
</protein>
<comment type="caution">
    <text evidence="1">The sequence shown here is derived from an EMBL/GenBank/DDBJ whole genome shotgun (WGS) entry which is preliminary data.</text>
</comment>
<organism evidence="1 2">
    <name type="scientific">Lojkania enalia</name>
    <dbReference type="NCBI Taxonomy" id="147567"/>
    <lineage>
        <taxon>Eukaryota</taxon>
        <taxon>Fungi</taxon>
        <taxon>Dikarya</taxon>
        <taxon>Ascomycota</taxon>
        <taxon>Pezizomycotina</taxon>
        <taxon>Dothideomycetes</taxon>
        <taxon>Pleosporomycetidae</taxon>
        <taxon>Pleosporales</taxon>
        <taxon>Pleosporales incertae sedis</taxon>
        <taxon>Lojkania</taxon>
    </lineage>
</organism>
<reference evidence="2" key="1">
    <citation type="journal article" date="2020" name="Stud. Mycol.">
        <title>101 Dothideomycetes genomes: A test case for predicting lifestyles and emergence of pathogens.</title>
        <authorList>
            <person name="Haridas S."/>
            <person name="Albert R."/>
            <person name="Binder M."/>
            <person name="Bloem J."/>
            <person name="LaButti K."/>
            <person name="Salamov A."/>
            <person name="Andreopoulos B."/>
            <person name="Baker S."/>
            <person name="Barry K."/>
            <person name="Bills G."/>
            <person name="Bluhm B."/>
            <person name="Cannon C."/>
            <person name="Castanera R."/>
            <person name="Culley D."/>
            <person name="Daum C."/>
            <person name="Ezra D."/>
            <person name="Gonzalez J."/>
            <person name="Henrissat B."/>
            <person name="Kuo A."/>
            <person name="Liang C."/>
            <person name="Lipzen A."/>
            <person name="Lutzoni F."/>
            <person name="Magnuson J."/>
            <person name="Mondo S."/>
            <person name="Nolan M."/>
            <person name="Ohm R."/>
            <person name="Pangilinan J."/>
            <person name="Park H.-J."/>
            <person name="Ramirez L."/>
            <person name="Alfaro M."/>
            <person name="Sun H."/>
            <person name="Tritt A."/>
            <person name="Yoshinaga Y."/>
            <person name="Zwiers L.-H."/>
            <person name="Turgeon B."/>
            <person name="Goodwin S."/>
            <person name="Spatafora J."/>
            <person name="Crous P."/>
            <person name="Grigoriev I."/>
        </authorList>
    </citation>
    <scope>NUCLEOTIDE SEQUENCE [LARGE SCALE GENOMIC DNA]</scope>
    <source>
        <strain evidence="2">CBS 304.66</strain>
    </source>
</reference>
<dbReference type="AlphaFoldDB" id="A0A9P4N8F6"/>
<evidence type="ECO:0000313" key="2">
    <source>
        <dbReference type="Proteomes" id="UP000800093"/>
    </source>
</evidence>
<dbReference type="Proteomes" id="UP000800093">
    <property type="component" value="Unassembled WGS sequence"/>
</dbReference>
<name>A0A9P4N8F6_9PLEO</name>
<evidence type="ECO:0000313" key="1">
    <source>
        <dbReference type="EMBL" id="KAF2268964.1"/>
    </source>
</evidence>
<gene>
    <name evidence="1" type="ORF">CC78DRAFT_606824</name>
</gene>
<dbReference type="EMBL" id="ML986584">
    <property type="protein sequence ID" value="KAF2268964.1"/>
    <property type="molecule type" value="Genomic_DNA"/>
</dbReference>
<sequence>MRRGLFAGAAGGGMPQVETRAAIGRCGWLAALSGRGTAGPDMIGGRVCWLWLAGCRGLGRGNEAKSGSSESHALLLHLGRGASSPRAGHCWGSQESRCTRRRPRSLAGASLCSIAVQHTRPPQLSRGRCQSRRSFHRHALRPLPEPGRHRPQRLSMPCPNPEHLSRALGNDINSEMRLALRSSKLGILSTVARDPGMRHLLISCGVSTTWHLHC</sequence>
<proteinExistence type="predicted"/>
<keyword evidence="2" id="KW-1185">Reference proteome</keyword>
<accession>A0A9P4N8F6</accession>